<dbReference type="InterPro" id="IPR004020">
    <property type="entry name" value="DAPIN"/>
</dbReference>
<sequence>MGQFLRKPWNHTCNFLPVLIDILESLSHEEFRKFLSIVSDMSGRYRLPEGKLDGRGRADVATLMNKAWPERLCLTNTRDLLKMIPRNDLERELRPYLRSIGERW</sequence>
<dbReference type="Proteomes" id="UP001591681">
    <property type="component" value="Unassembled WGS sequence"/>
</dbReference>
<gene>
    <name evidence="2" type="ORF">ACEWY4_025003</name>
</gene>
<evidence type="ECO:0000259" key="1">
    <source>
        <dbReference type="PROSITE" id="PS50824"/>
    </source>
</evidence>
<proteinExistence type="predicted"/>
<keyword evidence="3" id="KW-1185">Reference proteome</keyword>
<feature type="domain" description="Pyrin" evidence="1">
    <location>
        <begin position="18"/>
        <end position="103"/>
    </location>
</feature>
<dbReference type="EMBL" id="JBHFQA010000022">
    <property type="protein sequence ID" value="KAL2079259.1"/>
    <property type="molecule type" value="Genomic_DNA"/>
</dbReference>
<reference evidence="2 3" key="1">
    <citation type="submission" date="2024-09" db="EMBL/GenBank/DDBJ databases">
        <title>A chromosome-level genome assembly of Gray's grenadier anchovy, Coilia grayii.</title>
        <authorList>
            <person name="Fu Z."/>
        </authorList>
    </citation>
    <scope>NUCLEOTIDE SEQUENCE [LARGE SCALE GENOMIC DNA]</scope>
    <source>
        <strain evidence="2">G4</strain>
        <tissue evidence="2">Muscle</tissue>
    </source>
</reference>
<dbReference type="Pfam" id="PF02758">
    <property type="entry name" value="PYRIN"/>
    <property type="match status" value="1"/>
</dbReference>
<protein>
    <recommendedName>
        <fullName evidence="1">Pyrin domain-containing protein</fullName>
    </recommendedName>
</protein>
<dbReference type="Gene3D" id="1.10.533.10">
    <property type="entry name" value="Death Domain, Fas"/>
    <property type="match status" value="1"/>
</dbReference>
<evidence type="ECO:0000313" key="2">
    <source>
        <dbReference type="EMBL" id="KAL2079259.1"/>
    </source>
</evidence>
<accession>A0ABD1IWD0</accession>
<dbReference type="PROSITE" id="PS50824">
    <property type="entry name" value="DAPIN"/>
    <property type="match status" value="1"/>
</dbReference>
<organism evidence="2 3">
    <name type="scientific">Coilia grayii</name>
    <name type="common">Gray's grenadier anchovy</name>
    <dbReference type="NCBI Taxonomy" id="363190"/>
    <lineage>
        <taxon>Eukaryota</taxon>
        <taxon>Metazoa</taxon>
        <taxon>Chordata</taxon>
        <taxon>Craniata</taxon>
        <taxon>Vertebrata</taxon>
        <taxon>Euteleostomi</taxon>
        <taxon>Actinopterygii</taxon>
        <taxon>Neopterygii</taxon>
        <taxon>Teleostei</taxon>
        <taxon>Clupei</taxon>
        <taxon>Clupeiformes</taxon>
        <taxon>Clupeoidei</taxon>
        <taxon>Engraulidae</taxon>
        <taxon>Coilinae</taxon>
        <taxon>Coilia</taxon>
    </lineage>
</organism>
<dbReference type="SMART" id="SM01289">
    <property type="entry name" value="PYRIN"/>
    <property type="match status" value="1"/>
</dbReference>
<name>A0ABD1IWD0_9TELE</name>
<dbReference type="InterPro" id="IPR011029">
    <property type="entry name" value="DEATH-like_dom_sf"/>
</dbReference>
<comment type="caution">
    <text evidence="2">The sequence shown here is derived from an EMBL/GenBank/DDBJ whole genome shotgun (WGS) entry which is preliminary data.</text>
</comment>
<dbReference type="AlphaFoldDB" id="A0ABD1IWD0"/>
<dbReference type="SUPFAM" id="SSF47986">
    <property type="entry name" value="DEATH domain"/>
    <property type="match status" value="1"/>
</dbReference>
<evidence type="ECO:0000313" key="3">
    <source>
        <dbReference type="Proteomes" id="UP001591681"/>
    </source>
</evidence>